<dbReference type="InterPro" id="IPR011541">
    <property type="entry name" value="Ni/Co_transpt_high_affinity"/>
</dbReference>
<evidence type="ECO:0000256" key="9">
    <source>
        <dbReference type="ARBA" id="ARBA00023065"/>
    </source>
</evidence>
<feature type="transmembrane region" description="Helical" evidence="13">
    <location>
        <begin position="171"/>
        <end position="199"/>
    </location>
</feature>
<evidence type="ECO:0000256" key="3">
    <source>
        <dbReference type="ARBA" id="ARBA00022426"/>
    </source>
</evidence>
<feature type="transmembrane region" description="Helical" evidence="13">
    <location>
        <begin position="220"/>
        <end position="243"/>
    </location>
</feature>
<evidence type="ECO:0000256" key="6">
    <source>
        <dbReference type="ARBA" id="ARBA00022596"/>
    </source>
</evidence>
<comment type="function">
    <text evidence="1">Efflux system for nickel and cobalt.</text>
</comment>
<dbReference type="Proteomes" id="UP000249688">
    <property type="component" value="Unassembled WGS sequence"/>
</dbReference>
<evidence type="ECO:0000256" key="2">
    <source>
        <dbReference type="ARBA" id="ARBA00004651"/>
    </source>
</evidence>
<keyword evidence="9" id="KW-0406">Ion transport</keyword>
<accession>A0A2W7IRV3</accession>
<protein>
    <recommendedName>
        <fullName evidence="13">Nickel/cobalt efflux system</fullName>
    </recommendedName>
</protein>
<evidence type="ECO:0000256" key="4">
    <source>
        <dbReference type="ARBA" id="ARBA00022448"/>
    </source>
</evidence>
<dbReference type="GO" id="GO:0032025">
    <property type="term" value="P:response to cobalt ion"/>
    <property type="evidence" value="ECO:0007669"/>
    <property type="project" value="TreeGrafter"/>
</dbReference>
<keyword evidence="12" id="KW-0170">Cobalt</keyword>
<dbReference type="GO" id="GO:0006824">
    <property type="term" value="P:cobalt ion transport"/>
    <property type="evidence" value="ECO:0007669"/>
    <property type="project" value="UniProtKB-KW"/>
</dbReference>
<evidence type="ECO:0000256" key="12">
    <source>
        <dbReference type="ARBA" id="ARBA00023285"/>
    </source>
</evidence>
<dbReference type="GO" id="GO:0015099">
    <property type="term" value="F:nickel cation transmembrane transporter activity"/>
    <property type="evidence" value="ECO:0007669"/>
    <property type="project" value="UniProtKB-UniRule"/>
</dbReference>
<keyword evidence="4 13" id="KW-0813">Transport</keyword>
<reference evidence="14 15" key="1">
    <citation type="submission" date="2018-06" db="EMBL/GenBank/DDBJ databases">
        <title>Genomic Encyclopedia of Archaeal and Bacterial Type Strains, Phase II (KMG-II): from individual species to whole genera.</title>
        <authorList>
            <person name="Goeker M."/>
        </authorList>
    </citation>
    <scope>NUCLEOTIDE SEQUENCE [LARGE SCALE GENOMIC DNA]</scope>
    <source>
        <strain evidence="14 15">DSM 24525</strain>
    </source>
</reference>
<evidence type="ECO:0000256" key="5">
    <source>
        <dbReference type="ARBA" id="ARBA00022475"/>
    </source>
</evidence>
<feature type="transmembrane region" description="Helical" evidence="13">
    <location>
        <begin position="52"/>
        <end position="79"/>
    </location>
</feature>
<evidence type="ECO:0000256" key="8">
    <source>
        <dbReference type="ARBA" id="ARBA00022989"/>
    </source>
</evidence>
<comment type="subcellular location">
    <subcellularLocation>
        <location evidence="2 13">Cell membrane</location>
        <topology evidence="2 13">Multi-pass membrane protein</topology>
    </subcellularLocation>
</comment>
<dbReference type="PANTHER" id="PTHR40659:SF1">
    <property type="entry name" value="NICKEL_COBALT EFFLUX SYSTEM RCNA"/>
    <property type="match status" value="1"/>
</dbReference>
<keyword evidence="15" id="KW-1185">Reference proteome</keyword>
<comment type="similarity">
    <text evidence="13">Belongs to the NiCoT transporter (TC 2.A.52) family.</text>
</comment>
<evidence type="ECO:0000313" key="14">
    <source>
        <dbReference type="EMBL" id="PZW41373.1"/>
    </source>
</evidence>
<dbReference type="GO" id="GO:0046583">
    <property type="term" value="F:monoatomic cation efflux transmembrane transporter activity"/>
    <property type="evidence" value="ECO:0007669"/>
    <property type="project" value="TreeGrafter"/>
</dbReference>
<dbReference type="EMBL" id="QKYU01000021">
    <property type="protein sequence ID" value="PZW41373.1"/>
    <property type="molecule type" value="Genomic_DNA"/>
</dbReference>
<evidence type="ECO:0000256" key="10">
    <source>
        <dbReference type="ARBA" id="ARBA00023112"/>
    </source>
</evidence>
<name>A0A2W7IRV3_9PROT</name>
<feature type="transmembrane region" description="Helical" evidence="13">
    <location>
        <begin position="12"/>
        <end position="31"/>
    </location>
</feature>
<dbReference type="Pfam" id="PF03824">
    <property type="entry name" value="NicO"/>
    <property type="match status" value="2"/>
</dbReference>
<dbReference type="GO" id="GO:0005886">
    <property type="term" value="C:plasma membrane"/>
    <property type="evidence" value="ECO:0007669"/>
    <property type="project" value="UniProtKB-SubCell"/>
</dbReference>
<comment type="caution">
    <text evidence="14">The sequence shown here is derived from an EMBL/GenBank/DDBJ whole genome shotgun (WGS) entry which is preliminary data.</text>
</comment>
<evidence type="ECO:0000256" key="1">
    <source>
        <dbReference type="ARBA" id="ARBA00002510"/>
    </source>
</evidence>
<evidence type="ECO:0000313" key="15">
    <source>
        <dbReference type="Proteomes" id="UP000249688"/>
    </source>
</evidence>
<keyword evidence="7 13" id="KW-0812">Transmembrane</keyword>
<gene>
    <name evidence="14" type="ORF">C8P66_12181</name>
</gene>
<evidence type="ECO:0000256" key="13">
    <source>
        <dbReference type="RuleBase" id="RU362101"/>
    </source>
</evidence>
<keyword evidence="3" id="KW-0171">Cobalt transport</keyword>
<keyword evidence="5" id="KW-1003">Cell membrane</keyword>
<dbReference type="PANTHER" id="PTHR40659">
    <property type="entry name" value="NICKEL/COBALT EFFLUX SYSTEM RCNA"/>
    <property type="match status" value="1"/>
</dbReference>
<dbReference type="AlphaFoldDB" id="A0A2W7IRV3"/>
<keyword evidence="8 13" id="KW-1133">Transmembrane helix</keyword>
<keyword evidence="6" id="KW-0533">Nickel</keyword>
<feature type="transmembrane region" description="Helical" evidence="13">
    <location>
        <begin position="91"/>
        <end position="112"/>
    </location>
</feature>
<evidence type="ECO:0000256" key="7">
    <source>
        <dbReference type="ARBA" id="ARBA00022692"/>
    </source>
</evidence>
<dbReference type="RefSeq" id="WP_111399548.1">
    <property type="nucleotide sequence ID" value="NZ_QKYU01000021.1"/>
</dbReference>
<organism evidence="14 15">
    <name type="scientific">Humitalea rosea</name>
    <dbReference type="NCBI Taxonomy" id="990373"/>
    <lineage>
        <taxon>Bacteria</taxon>
        <taxon>Pseudomonadati</taxon>
        <taxon>Pseudomonadota</taxon>
        <taxon>Alphaproteobacteria</taxon>
        <taxon>Acetobacterales</taxon>
        <taxon>Roseomonadaceae</taxon>
        <taxon>Humitalea</taxon>
    </lineage>
</organism>
<keyword evidence="11 13" id="KW-0472">Membrane</keyword>
<proteinExistence type="inferred from homology"/>
<evidence type="ECO:0000256" key="11">
    <source>
        <dbReference type="ARBA" id="ARBA00023136"/>
    </source>
</evidence>
<sequence length="244" mass="25014">MNDFGALLGQGGMAPWLYLPLALGLGALHALEPGHGKTMMAGFIVAIRGTPGQAVLLGVSAAVAHSLVVWTIVLTGLWLGRDLLPEALMPWLGLASGLVALGVAGWMARGVLRQRGHGHDHHHGHDHDHHHDHAAPVAPGNGQIIAFGFSGGLVPCPSALVVLALCLHAGAFGLGIATVTAFSLGLALVLVGVGVAAAFGARRARAGWPWLERVAARAPWLSVAVIALTGVYAIGLAVSHLTFP</sequence>
<feature type="transmembrane region" description="Helical" evidence="13">
    <location>
        <begin position="144"/>
        <end position="165"/>
    </location>
</feature>
<dbReference type="InterPro" id="IPR051224">
    <property type="entry name" value="NiCoT_RcnA"/>
</dbReference>
<dbReference type="GO" id="GO:0010045">
    <property type="term" value="P:response to nickel cation"/>
    <property type="evidence" value="ECO:0007669"/>
    <property type="project" value="TreeGrafter"/>
</dbReference>
<keyword evidence="10" id="KW-0921">Nickel transport</keyword>